<evidence type="ECO:0000313" key="2">
    <source>
        <dbReference type="EMBL" id="HIS65947.1"/>
    </source>
</evidence>
<dbReference type="InterPro" id="IPR036196">
    <property type="entry name" value="Ptyr_pPase_sf"/>
</dbReference>
<proteinExistence type="predicted"/>
<protein>
    <recommendedName>
        <fullName evidence="1">Phosphotyrosine protein phosphatase I domain-containing protein</fullName>
    </recommendedName>
</protein>
<evidence type="ECO:0000259" key="1">
    <source>
        <dbReference type="Pfam" id="PF01451"/>
    </source>
</evidence>
<evidence type="ECO:0000313" key="3">
    <source>
        <dbReference type="Proteomes" id="UP000824001"/>
    </source>
</evidence>
<dbReference type="InterPro" id="IPR038555">
    <property type="entry name" value="Zincin_1_sf"/>
</dbReference>
<dbReference type="SUPFAM" id="SSF52788">
    <property type="entry name" value="Phosphotyrosine protein phosphatases I"/>
    <property type="match status" value="1"/>
</dbReference>
<dbReference type="EMBL" id="DVJK01000003">
    <property type="protein sequence ID" value="HIS65947.1"/>
    <property type="molecule type" value="Genomic_DNA"/>
</dbReference>
<comment type="caution">
    <text evidence="2">The sequence shown here is derived from an EMBL/GenBank/DDBJ whole genome shotgun (WGS) entry which is preliminary data.</text>
</comment>
<accession>A0A9D1JUA6</accession>
<dbReference type="AlphaFoldDB" id="A0A9D1JUA6"/>
<organism evidence="2 3">
    <name type="scientific">Candidatus Scatomorpha merdipullorum</name>
    <dbReference type="NCBI Taxonomy" id="2840927"/>
    <lineage>
        <taxon>Bacteria</taxon>
        <taxon>Bacillati</taxon>
        <taxon>Bacillota</taxon>
        <taxon>Clostridia</taxon>
        <taxon>Eubacteriales</taxon>
        <taxon>Candidatus Scatomorpha</taxon>
    </lineage>
</organism>
<dbReference type="Proteomes" id="UP000824001">
    <property type="component" value="Unassembled WGS sequence"/>
</dbReference>
<sequence>MISYEEAGRVLDEAADALPEEIYRDLNGGVNLIRGVRTDEHGLLIMGTYNVNQMGRYVEIYYGSFRRKYPDAPPEKCARELVRTLKHELTHHIESLAMDRSLEKWDEQHVAELLAGLDDELEPLEIGSVLFVDADGSGLAETALAMFETAARENGMEDIAAACASMGPSGPLSLKAVRAAARYGVEISSAKAPPELTKALCEGHDAVMCMTAAQADALAARWPELDEKIMCLGEADYVPPRLDTQGGWNKLADRLATEINALSEELMGTEDGDD</sequence>
<name>A0A9D1JUA6_9FIRM</name>
<dbReference type="SUPFAM" id="SSF55486">
    <property type="entry name" value="Metalloproteases ('zincins'), catalytic domain"/>
    <property type="match status" value="1"/>
</dbReference>
<dbReference type="Pfam" id="PF01451">
    <property type="entry name" value="LMWPc"/>
    <property type="match status" value="1"/>
</dbReference>
<reference evidence="2" key="1">
    <citation type="submission" date="2020-10" db="EMBL/GenBank/DDBJ databases">
        <authorList>
            <person name="Gilroy R."/>
        </authorList>
    </citation>
    <scope>NUCLEOTIDE SEQUENCE</scope>
    <source>
        <strain evidence="2">ChiHjej10B9-9673</strain>
    </source>
</reference>
<dbReference type="InterPro" id="IPR023485">
    <property type="entry name" value="Ptyr_pPase"/>
</dbReference>
<dbReference type="Gene3D" id="3.40.50.2300">
    <property type="match status" value="1"/>
</dbReference>
<reference evidence="2" key="2">
    <citation type="journal article" date="2021" name="PeerJ">
        <title>Extensive microbial diversity within the chicken gut microbiome revealed by metagenomics and culture.</title>
        <authorList>
            <person name="Gilroy R."/>
            <person name="Ravi A."/>
            <person name="Getino M."/>
            <person name="Pursley I."/>
            <person name="Horton D.L."/>
            <person name="Alikhan N.F."/>
            <person name="Baker D."/>
            <person name="Gharbi K."/>
            <person name="Hall N."/>
            <person name="Watson M."/>
            <person name="Adriaenssens E.M."/>
            <person name="Foster-Nyarko E."/>
            <person name="Jarju S."/>
            <person name="Secka A."/>
            <person name="Antonio M."/>
            <person name="Oren A."/>
            <person name="Chaudhuri R.R."/>
            <person name="La Ragione R."/>
            <person name="Hildebrand F."/>
            <person name="Pallen M.J."/>
        </authorList>
    </citation>
    <scope>NUCLEOTIDE SEQUENCE</scope>
    <source>
        <strain evidence="2">ChiHjej10B9-9673</strain>
    </source>
</reference>
<gene>
    <name evidence="2" type="ORF">IAC18_00150</name>
</gene>
<feature type="domain" description="Phosphotyrosine protein phosphatase I" evidence="1">
    <location>
        <begin position="129"/>
        <end position="234"/>
    </location>
</feature>
<dbReference type="Gene3D" id="3.30.2010.20">
    <property type="match status" value="1"/>
</dbReference>